<feature type="domain" description="Phorbol-ester/DAG-type" evidence="30">
    <location>
        <begin position="38"/>
        <end position="88"/>
    </location>
</feature>
<dbReference type="PROSITE" id="PS00479">
    <property type="entry name" value="ZF_DAG_PE_1"/>
    <property type="match status" value="2"/>
</dbReference>
<evidence type="ECO:0000259" key="28">
    <source>
        <dbReference type="PROSITE" id="PS50004"/>
    </source>
</evidence>
<comment type="catalytic activity">
    <reaction evidence="21">
        <text>L-threonyl-[protein] + ATP = O-phospho-L-threonyl-[protein] + ADP + H(+)</text>
        <dbReference type="Rhea" id="RHEA:46608"/>
        <dbReference type="Rhea" id="RHEA-COMP:11060"/>
        <dbReference type="Rhea" id="RHEA-COMP:11605"/>
        <dbReference type="ChEBI" id="CHEBI:15378"/>
        <dbReference type="ChEBI" id="CHEBI:30013"/>
        <dbReference type="ChEBI" id="CHEBI:30616"/>
        <dbReference type="ChEBI" id="CHEBI:61977"/>
        <dbReference type="ChEBI" id="CHEBI:456216"/>
        <dbReference type="EC" id="2.7.11.13"/>
    </reaction>
</comment>
<dbReference type="InterPro" id="IPR000961">
    <property type="entry name" value="AGC-kinase_C"/>
</dbReference>
<evidence type="ECO:0000256" key="21">
    <source>
        <dbReference type="ARBA" id="ARBA00047272"/>
    </source>
</evidence>
<evidence type="ECO:0000256" key="24">
    <source>
        <dbReference type="PIRSR" id="PIRSR000550-2"/>
    </source>
</evidence>
<keyword evidence="13" id="KW-0547">Nucleotide-binding</keyword>
<dbReference type="Pfam" id="PF00130">
    <property type="entry name" value="C1_1"/>
    <property type="match status" value="2"/>
</dbReference>
<keyword evidence="16" id="KW-0862">Zinc</keyword>
<evidence type="ECO:0000259" key="31">
    <source>
        <dbReference type="PROSITE" id="PS51285"/>
    </source>
</evidence>
<feature type="binding site" evidence="26">
    <location>
        <position position="176"/>
    </location>
    <ligand>
        <name>Ca(2+)</name>
        <dbReference type="ChEBI" id="CHEBI:29108"/>
        <label>1</label>
    </ligand>
</feature>
<dbReference type="Pfam" id="PF00168">
    <property type="entry name" value="C2"/>
    <property type="match status" value="1"/>
</dbReference>
<dbReference type="PRINTS" id="PR00360">
    <property type="entry name" value="C2DOMAIN"/>
</dbReference>
<dbReference type="Pfam" id="PF00433">
    <property type="entry name" value="Pkinase_C"/>
    <property type="match status" value="1"/>
</dbReference>
<evidence type="ECO:0000256" key="11">
    <source>
        <dbReference type="ARBA" id="ARBA00022723"/>
    </source>
</evidence>
<evidence type="ECO:0000256" key="3">
    <source>
        <dbReference type="ARBA" id="ARBA00004496"/>
    </source>
</evidence>
<dbReference type="FunFam" id="3.30.60.20:FF:000006">
    <property type="entry name" value="Protein kinase C"/>
    <property type="match status" value="1"/>
</dbReference>
<accession>A0A672YGG4</accession>
<feature type="binding site" evidence="24">
    <location>
        <position position="185"/>
    </location>
    <ligand>
        <name>a 1,2-diacyl-sn-glycero-3-phospho-(1D-myo-inositol-4,5-bisphosphate)</name>
        <dbReference type="ChEBI" id="CHEBI:58456"/>
    </ligand>
</feature>
<dbReference type="GO" id="GO:0005634">
    <property type="term" value="C:nucleus"/>
    <property type="evidence" value="ECO:0007669"/>
    <property type="project" value="UniProtKB-SubCell"/>
</dbReference>
<dbReference type="Gene3D" id="3.30.60.20">
    <property type="match status" value="2"/>
</dbReference>
<keyword evidence="33" id="KW-1185">Reference proteome</keyword>
<reference evidence="32" key="1">
    <citation type="submission" date="2019-06" db="EMBL/GenBank/DDBJ databases">
        <authorList>
            <consortium name="Wellcome Sanger Institute Data Sharing"/>
        </authorList>
    </citation>
    <scope>NUCLEOTIDE SEQUENCE [LARGE SCALE GENOMIC DNA]</scope>
</reference>
<feature type="binding site" evidence="26">
    <location>
        <position position="242"/>
    </location>
    <ligand>
        <name>Ca(2+)</name>
        <dbReference type="ChEBI" id="CHEBI:29108"/>
        <label>1</label>
    </ligand>
</feature>
<keyword evidence="11 26" id="KW-0479">Metal-binding</keyword>
<dbReference type="GO" id="GO:0005737">
    <property type="term" value="C:cytoplasm"/>
    <property type="evidence" value="ECO:0007669"/>
    <property type="project" value="UniProtKB-SubCell"/>
</dbReference>
<feature type="binding site" evidence="26">
    <location>
        <position position="177"/>
    </location>
    <ligand>
        <name>Ca(2+)</name>
        <dbReference type="ChEBI" id="CHEBI:29108"/>
        <label>1</label>
    </ligand>
</feature>
<dbReference type="Gene3D" id="1.10.510.10">
    <property type="entry name" value="Transferase(Phosphotransferase) domain 1"/>
    <property type="match status" value="1"/>
</dbReference>
<evidence type="ECO:0000313" key="33">
    <source>
        <dbReference type="Proteomes" id="UP000472271"/>
    </source>
</evidence>
<dbReference type="PROSITE" id="PS50081">
    <property type="entry name" value="ZF_DAG_PE_2"/>
    <property type="match status" value="2"/>
</dbReference>
<dbReference type="GO" id="GO:0005524">
    <property type="term" value="F:ATP binding"/>
    <property type="evidence" value="ECO:0007669"/>
    <property type="project" value="UniProtKB-KW"/>
</dbReference>
<feature type="binding site" evidence="25">
    <location>
        <position position="304"/>
    </location>
    <ligand>
        <name>ATP</name>
        <dbReference type="ChEBI" id="CHEBI:30616"/>
    </ligand>
</feature>
<feature type="binding site" evidence="26">
    <location>
        <position position="241"/>
    </location>
    <ligand>
        <name>Ca(2+)</name>
        <dbReference type="ChEBI" id="CHEBI:29108"/>
        <label>1</label>
    </ligand>
</feature>
<dbReference type="FunFam" id="1.10.510.10:FF:000023">
    <property type="entry name" value="Protein kinase C"/>
    <property type="match status" value="1"/>
</dbReference>
<evidence type="ECO:0000256" key="18">
    <source>
        <dbReference type="ARBA" id="ARBA00022840"/>
    </source>
</evidence>
<dbReference type="InterPro" id="IPR011009">
    <property type="entry name" value="Kinase-like_dom_sf"/>
</dbReference>
<dbReference type="SMART" id="SM00133">
    <property type="entry name" value="S_TK_X"/>
    <property type="match status" value="1"/>
</dbReference>
<gene>
    <name evidence="32" type="primary">prkcbb</name>
</gene>
<dbReference type="GO" id="GO:0016020">
    <property type="term" value="C:membrane"/>
    <property type="evidence" value="ECO:0007669"/>
    <property type="project" value="UniProtKB-SubCell"/>
</dbReference>
<evidence type="ECO:0000313" key="32">
    <source>
        <dbReference type="Ensembl" id="ENSSORP00005003669.1"/>
    </source>
</evidence>
<dbReference type="SMART" id="SM00220">
    <property type="entry name" value="S_TKc"/>
    <property type="match status" value="1"/>
</dbReference>
<evidence type="ECO:0000259" key="29">
    <source>
        <dbReference type="PROSITE" id="PS50011"/>
    </source>
</evidence>
<dbReference type="Gene3D" id="3.30.200.20">
    <property type="entry name" value="Phosphorylase Kinase, domain 1"/>
    <property type="match status" value="2"/>
</dbReference>
<feature type="binding site" evidence="26">
    <location>
        <position position="236"/>
    </location>
    <ligand>
        <name>Ca(2+)</name>
        <dbReference type="ChEBI" id="CHEBI:29108"/>
        <label>1</label>
    </ligand>
</feature>
<feature type="region of interest" description="Disordered" evidence="27">
    <location>
        <begin position="1"/>
        <end position="20"/>
    </location>
</feature>
<keyword evidence="8" id="KW-0597">Phosphoprotein</keyword>
<dbReference type="InterPro" id="IPR000719">
    <property type="entry name" value="Prot_kinase_dom"/>
</dbReference>
<evidence type="ECO:0000256" key="19">
    <source>
        <dbReference type="ARBA" id="ARBA00023136"/>
    </source>
</evidence>
<evidence type="ECO:0000256" key="6">
    <source>
        <dbReference type="ARBA" id="ARBA00022490"/>
    </source>
</evidence>
<keyword evidence="18 25" id="KW-0067">ATP-binding</keyword>
<comment type="catalytic activity">
    <reaction evidence="22">
        <text>L-seryl-[protein] + ATP = O-phospho-L-seryl-[protein] + ADP + H(+)</text>
        <dbReference type="Rhea" id="RHEA:17989"/>
        <dbReference type="Rhea" id="RHEA-COMP:9863"/>
        <dbReference type="Rhea" id="RHEA-COMP:11604"/>
        <dbReference type="ChEBI" id="CHEBI:15378"/>
        <dbReference type="ChEBI" id="CHEBI:29999"/>
        <dbReference type="ChEBI" id="CHEBI:30616"/>
        <dbReference type="ChEBI" id="CHEBI:83421"/>
        <dbReference type="ChEBI" id="CHEBI:456216"/>
        <dbReference type="EC" id="2.7.11.13"/>
    </reaction>
</comment>
<dbReference type="GO" id="GO:0004697">
    <property type="term" value="F:diacylglycerol-dependent serine/threonine kinase activity"/>
    <property type="evidence" value="ECO:0007669"/>
    <property type="project" value="UniProtKB-EC"/>
</dbReference>
<feature type="domain" description="C2" evidence="28">
    <location>
        <begin position="144"/>
        <end position="265"/>
    </location>
</feature>
<evidence type="ECO:0000256" key="23">
    <source>
        <dbReference type="PIRSR" id="PIRSR000550-1"/>
    </source>
</evidence>
<dbReference type="CDD" id="cd20833">
    <property type="entry name" value="C1_cPKC_rpt1"/>
    <property type="match status" value="1"/>
</dbReference>
<feature type="active site" description="Proton acceptor" evidence="23">
    <location>
        <position position="389"/>
    </location>
</feature>
<evidence type="ECO:0000256" key="9">
    <source>
        <dbReference type="ARBA" id="ARBA00022679"/>
    </source>
</evidence>
<reference evidence="32" key="3">
    <citation type="submission" date="2025-09" db="UniProtKB">
        <authorList>
            <consortium name="Ensembl"/>
        </authorList>
    </citation>
    <scope>IDENTIFICATION</scope>
</reference>
<evidence type="ECO:0000256" key="2">
    <source>
        <dbReference type="ARBA" id="ARBA00004170"/>
    </source>
</evidence>
<evidence type="ECO:0000256" key="12">
    <source>
        <dbReference type="ARBA" id="ARBA00022737"/>
    </source>
</evidence>
<dbReference type="FunFam" id="3.30.60.20:FF:000031">
    <property type="entry name" value="Protein kinase C alpha"/>
    <property type="match status" value="1"/>
</dbReference>
<protein>
    <recommendedName>
        <fullName evidence="5">protein kinase C</fullName>
        <ecNumber evidence="5">2.7.11.13</ecNumber>
    </recommendedName>
</protein>
<dbReference type="EC" id="2.7.11.13" evidence="5"/>
<keyword evidence="14" id="KW-0863">Zinc-finger</keyword>
<evidence type="ECO:0000256" key="8">
    <source>
        <dbReference type="ARBA" id="ARBA00022553"/>
    </source>
</evidence>
<dbReference type="InterPro" id="IPR020454">
    <property type="entry name" value="DAG/PE-bd"/>
</dbReference>
<evidence type="ECO:0000256" key="15">
    <source>
        <dbReference type="ARBA" id="ARBA00022777"/>
    </source>
</evidence>
<evidence type="ECO:0000256" key="27">
    <source>
        <dbReference type="SAM" id="MobiDB-lite"/>
    </source>
</evidence>
<dbReference type="Proteomes" id="UP000472271">
    <property type="component" value="Chromosome 8"/>
</dbReference>
<evidence type="ECO:0000256" key="22">
    <source>
        <dbReference type="ARBA" id="ARBA00047470"/>
    </source>
</evidence>
<dbReference type="InterPro" id="IPR046349">
    <property type="entry name" value="C1-like_sf"/>
</dbReference>
<reference evidence="32" key="2">
    <citation type="submission" date="2025-08" db="UniProtKB">
        <authorList>
            <consortium name="Ensembl"/>
        </authorList>
    </citation>
    <scope>IDENTIFICATION</scope>
</reference>
<feature type="domain" description="Phorbol-ester/DAG-type" evidence="30">
    <location>
        <begin position="103"/>
        <end position="153"/>
    </location>
</feature>
<keyword evidence="17 26" id="KW-0106">Calcium</keyword>
<dbReference type="SUPFAM" id="SSF57889">
    <property type="entry name" value="Cysteine-rich domain"/>
    <property type="match status" value="2"/>
</dbReference>
<dbReference type="PIRSF" id="PIRSF000550">
    <property type="entry name" value="PKC_alpha"/>
    <property type="match status" value="1"/>
</dbReference>
<feature type="binding site" evidence="24">
    <location>
        <position position="235"/>
    </location>
    <ligand>
        <name>a 1,2-diacyl-sn-glycero-3-phospho-(1D-myo-inositol-4,5-bisphosphate)</name>
        <dbReference type="ChEBI" id="CHEBI:58456"/>
    </ligand>
</feature>
<keyword evidence="9" id="KW-0808">Transferase</keyword>
<dbReference type="SUPFAM" id="SSF49562">
    <property type="entry name" value="C2 domain (Calcium/lipid-binding domain, CaLB)"/>
    <property type="match status" value="1"/>
</dbReference>
<dbReference type="GO" id="GO:0008270">
    <property type="term" value="F:zinc ion binding"/>
    <property type="evidence" value="ECO:0007669"/>
    <property type="project" value="UniProtKB-KW"/>
</dbReference>
<dbReference type="PROSITE" id="PS51285">
    <property type="entry name" value="AGC_KINASE_CTER"/>
    <property type="match status" value="1"/>
</dbReference>
<evidence type="ECO:0000256" key="13">
    <source>
        <dbReference type="ARBA" id="ARBA00022741"/>
    </source>
</evidence>
<dbReference type="CDD" id="cd20836">
    <property type="entry name" value="C1_cPKC_rpt2"/>
    <property type="match status" value="1"/>
</dbReference>
<keyword evidence="20" id="KW-0539">Nucleus</keyword>
<dbReference type="GO" id="GO:0006915">
    <property type="term" value="P:apoptotic process"/>
    <property type="evidence" value="ECO:0007669"/>
    <property type="project" value="UniProtKB-KW"/>
</dbReference>
<dbReference type="SUPFAM" id="SSF56112">
    <property type="entry name" value="Protein kinase-like (PK-like)"/>
    <property type="match status" value="1"/>
</dbReference>
<dbReference type="PRINTS" id="PR00008">
    <property type="entry name" value="DAGPEDOMAIN"/>
</dbReference>
<evidence type="ECO:0000256" key="10">
    <source>
        <dbReference type="ARBA" id="ARBA00022703"/>
    </source>
</evidence>
<dbReference type="InterPro" id="IPR000008">
    <property type="entry name" value="C2_dom"/>
</dbReference>
<evidence type="ECO:0000256" key="17">
    <source>
        <dbReference type="ARBA" id="ARBA00022837"/>
    </source>
</evidence>
<dbReference type="PROSITE" id="PS50004">
    <property type="entry name" value="C2"/>
    <property type="match status" value="1"/>
</dbReference>
<dbReference type="FunFam" id="2.60.40.150:FF:000012">
    <property type="entry name" value="Kinase C alpha type"/>
    <property type="match status" value="1"/>
</dbReference>
<dbReference type="InterPro" id="IPR035892">
    <property type="entry name" value="C2_domain_sf"/>
</dbReference>
<dbReference type="CDD" id="cd04026">
    <property type="entry name" value="C2_PKC_alpha_gamma"/>
    <property type="match status" value="1"/>
</dbReference>
<feature type="domain" description="Protein kinase" evidence="29">
    <location>
        <begin position="240"/>
        <end position="523"/>
    </location>
</feature>
<evidence type="ECO:0000256" key="16">
    <source>
        <dbReference type="ARBA" id="ARBA00022833"/>
    </source>
</evidence>
<evidence type="ECO:0000256" key="4">
    <source>
        <dbReference type="ARBA" id="ARBA00005490"/>
    </source>
</evidence>
<keyword evidence="12" id="KW-0677">Repeat</keyword>
<evidence type="ECO:0000256" key="14">
    <source>
        <dbReference type="ARBA" id="ARBA00022771"/>
    </source>
</evidence>
<feature type="binding site" evidence="26">
    <location>
        <position position="183"/>
    </location>
    <ligand>
        <name>Ca(2+)</name>
        <dbReference type="ChEBI" id="CHEBI:29108"/>
        <label>1</label>
    </ligand>
</feature>
<evidence type="ECO:0000256" key="7">
    <source>
        <dbReference type="ARBA" id="ARBA00022527"/>
    </source>
</evidence>
<evidence type="ECO:0000256" key="20">
    <source>
        <dbReference type="ARBA" id="ARBA00023242"/>
    </source>
</evidence>
<feature type="binding site" evidence="26">
    <location>
        <position position="244"/>
    </location>
    <ligand>
        <name>Ca(2+)</name>
        <dbReference type="ChEBI" id="CHEBI:29108"/>
        <label>1</label>
    </ligand>
</feature>
<dbReference type="FunFam" id="3.30.200.20:FF:000103">
    <property type="entry name" value="Protein kinase C"/>
    <property type="match status" value="1"/>
</dbReference>
<keyword evidence="7" id="KW-0723">Serine/threonine-protein kinase</keyword>
<comment type="subcellular location">
    <subcellularLocation>
        <location evidence="3">Cytoplasm</location>
    </subcellularLocation>
    <subcellularLocation>
        <location evidence="2">Membrane</location>
        <topology evidence="2">Peripheral membrane protein</topology>
    </subcellularLocation>
    <subcellularLocation>
        <location evidence="1">Nucleus</location>
    </subcellularLocation>
</comment>
<dbReference type="SMART" id="SM00109">
    <property type="entry name" value="C1"/>
    <property type="match status" value="2"/>
</dbReference>
<organism evidence="32 33">
    <name type="scientific">Sphaeramia orbicularis</name>
    <name type="common">orbiculate cardinalfish</name>
    <dbReference type="NCBI Taxonomy" id="375764"/>
    <lineage>
        <taxon>Eukaryota</taxon>
        <taxon>Metazoa</taxon>
        <taxon>Chordata</taxon>
        <taxon>Craniata</taxon>
        <taxon>Vertebrata</taxon>
        <taxon>Euteleostomi</taxon>
        <taxon>Actinopterygii</taxon>
        <taxon>Neopterygii</taxon>
        <taxon>Teleostei</taxon>
        <taxon>Neoteleostei</taxon>
        <taxon>Acanthomorphata</taxon>
        <taxon>Gobiaria</taxon>
        <taxon>Kurtiformes</taxon>
        <taxon>Apogonoidei</taxon>
        <taxon>Apogonidae</taxon>
        <taxon>Apogoninae</taxon>
        <taxon>Sphaeramia</taxon>
    </lineage>
</organism>
<evidence type="ECO:0000256" key="25">
    <source>
        <dbReference type="PIRSR" id="PIRSR000550-3"/>
    </source>
</evidence>
<feature type="binding site" evidence="26">
    <location>
        <position position="237"/>
    </location>
    <ligand>
        <name>Ca(2+)</name>
        <dbReference type="ChEBI" id="CHEBI:29108"/>
        <label>1</label>
    </ligand>
</feature>
<evidence type="ECO:0000256" key="26">
    <source>
        <dbReference type="PIRSR" id="PIRSR000550-4"/>
    </source>
</evidence>
<dbReference type="InterPro" id="IPR002219">
    <property type="entry name" value="PKC_DAG/PE"/>
</dbReference>
<keyword evidence="6" id="KW-0963">Cytoplasm</keyword>
<evidence type="ECO:0000256" key="1">
    <source>
        <dbReference type="ARBA" id="ARBA00004123"/>
    </source>
</evidence>
<feature type="binding site" evidence="26">
    <location>
        <position position="238"/>
    </location>
    <ligand>
        <name>Ca(2+)</name>
        <dbReference type="ChEBI" id="CHEBI:29108"/>
        <label>1</label>
    </ligand>
</feature>
<evidence type="ECO:0000256" key="5">
    <source>
        <dbReference type="ARBA" id="ARBA00012429"/>
    </source>
</evidence>
<comment type="cofactor">
    <cofactor evidence="26">
        <name>Ca(2+)</name>
        <dbReference type="ChEBI" id="CHEBI:29108"/>
    </cofactor>
    <text evidence="26">Binds 3 Ca(2+) ions per subunit. The ions are bound to the C2 domain.</text>
</comment>
<dbReference type="FunFam" id="3.30.200.20:FF:000080">
    <property type="entry name" value="Protein kinase C"/>
    <property type="match status" value="1"/>
</dbReference>
<sequence length="602" mass="68699">MADSAAANSDGEDGPRQPMRGFARQGALRQKNVHEVKDHKFIARFFKQPTFCSHCTDFIWGFGKQGFQCQVCCFVVHKRCHEFVTFSCPGADKGPASDDPRAKHKFKIHTYSSPTFCDHCGSLLYGLIHQGMRCDHCMMNIHKRCVANVPSLCGTDHTERRGRLQITAEGRNLVPMDPNGLSDPYVKLKLIPDPRSESKQKTKTIKCCLNPTWNETFKFHLKEYDKDRRLSVEVWDWDLTSRNDFMGSLSFGISELQKQGVDGWFKLLSQDEGEYFNVPVVYCPGCMCVMLAERKGTEELFAVKILKKDVVIQDDDVECTMVEKRVLALSGKPPFLTQLHSTFQTMDRLYFVMEYINGGDLMYQIQQVGKFKEPHAVFDAIIYQEVNLDLKLDNVMLDCEGHIKIADFGMCKENMLDGITTKTFCGTPDYIAPEIIAYQPYGKSVDWWAFGVLLYEMLAGQPPFDGEDEDELFQSIMEHHVSYPKSMSKEAVAICKGLMTKHPAKRLGCSPEGERDIREHSFFRYMDWEKLENKEVQPPFKPRACGREAENFDRFFTRHPPVLTPPDEEVIQNLDQDEFQGFSFINPEFPGAAAPATAAEQA</sequence>
<name>A0A672YGG4_9TELE</name>
<evidence type="ECO:0000259" key="30">
    <source>
        <dbReference type="PROSITE" id="PS50081"/>
    </source>
</evidence>
<dbReference type="InterPro" id="IPR017892">
    <property type="entry name" value="Pkinase_C"/>
</dbReference>
<dbReference type="Gene3D" id="2.60.40.150">
    <property type="entry name" value="C2 domain"/>
    <property type="match status" value="1"/>
</dbReference>
<dbReference type="InterPro" id="IPR014375">
    <property type="entry name" value="Protein_kinase_C_a/b/g"/>
</dbReference>
<keyword evidence="19" id="KW-0472">Membrane</keyword>
<dbReference type="SMART" id="SM00239">
    <property type="entry name" value="C2"/>
    <property type="match status" value="1"/>
</dbReference>
<comment type="similarity">
    <text evidence="4">Belongs to the protein kinase superfamily. AGC Ser/Thr protein kinase family. PKC subfamily.</text>
</comment>
<proteinExistence type="inferred from homology"/>
<dbReference type="Ensembl" id="ENSSORT00005003776.1">
    <property type="protein sequence ID" value="ENSSORP00005003669.1"/>
    <property type="gene ID" value="ENSSORG00005001219.1"/>
</dbReference>
<feature type="domain" description="AGC-kinase C-terminal" evidence="31">
    <location>
        <begin position="524"/>
        <end position="594"/>
    </location>
</feature>
<dbReference type="Pfam" id="PF00069">
    <property type="entry name" value="Pkinase"/>
    <property type="match status" value="1"/>
</dbReference>
<dbReference type="PANTHER" id="PTHR24351">
    <property type="entry name" value="RIBOSOMAL PROTEIN S6 KINASE"/>
    <property type="match status" value="1"/>
</dbReference>
<dbReference type="AlphaFoldDB" id="A0A672YGG4"/>
<keyword evidence="15" id="KW-0418">Kinase</keyword>
<keyword evidence="10" id="KW-0053">Apoptosis</keyword>
<dbReference type="PROSITE" id="PS50011">
    <property type="entry name" value="PROTEIN_KINASE_DOM"/>
    <property type="match status" value="1"/>
</dbReference>